<feature type="chain" id="PRO_5019442516" evidence="1">
    <location>
        <begin position="28"/>
        <end position="202"/>
    </location>
</feature>
<sequence>MMKSLIRRVLLAAAGITLMACSNNQSAIETYYYALGADDLAVSAIDNQGQGTLVVKPVELSDYLNSSGVVMQMTDNQIHIAEQHLWAGNLNQQLDSLGQEALTLHLPQWSIIESTDFYPNEGDKYWILAINVNRFQGRLEGSAVVSGRWSLVNPDGVVVKDELFNHQLNIPRGDYSDLVEKLKQNWLNLHRAIAQQVVNSSK</sequence>
<feature type="domain" description="ABC-type transport auxiliary lipoprotein component" evidence="2">
    <location>
        <begin position="33"/>
        <end position="194"/>
    </location>
</feature>
<reference evidence="3 4" key="1">
    <citation type="submission" date="2018-09" db="EMBL/GenBank/DDBJ databases">
        <authorList>
            <person name="Wang F."/>
        </authorList>
    </citation>
    <scope>NUCLEOTIDE SEQUENCE [LARGE SCALE GENOMIC DNA]</scope>
    <source>
        <strain evidence="3 4">PLHSC7-2</strain>
    </source>
</reference>
<organism evidence="3 4">
    <name type="scientific">Motilimonas pumila</name>
    <dbReference type="NCBI Taxonomy" id="2303987"/>
    <lineage>
        <taxon>Bacteria</taxon>
        <taxon>Pseudomonadati</taxon>
        <taxon>Pseudomonadota</taxon>
        <taxon>Gammaproteobacteria</taxon>
        <taxon>Alteromonadales</taxon>
        <taxon>Alteromonadales genera incertae sedis</taxon>
        <taxon>Motilimonas</taxon>
    </lineage>
</organism>
<evidence type="ECO:0000256" key="1">
    <source>
        <dbReference type="SAM" id="SignalP"/>
    </source>
</evidence>
<evidence type="ECO:0000259" key="2">
    <source>
        <dbReference type="Pfam" id="PF03886"/>
    </source>
</evidence>
<dbReference type="Gene3D" id="3.40.50.10610">
    <property type="entry name" value="ABC-type transport auxiliary lipoprotein component"/>
    <property type="match status" value="1"/>
</dbReference>
<dbReference type="AlphaFoldDB" id="A0A418YD43"/>
<dbReference type="Proteomes" id="UP000283255">
    <property type="component" value="Unassembled WGS sequence"/>
</dbReference>
<proteinExistence type="predicted"/>
<dbReference type="EMBL" id="QZCH01000017">
    <property type="protein sequence ID" value="RJG42434.1"/>
    <property type="molecule type" value="Genomic_DNA"/>
</dbReference>
<dbReference type="PROSITE" id="PS51257">
    <property type="entry name" value="PROKAR_LIPOPROTEIN"/>
    <property type="match status" value="1"/>
</dbReference>
<reference evidence="3 4" key="2">
    <citation type="submission" date="2019-01" db="EMBL/GenBank/DDBJ databases">
        <title>Motilimonas pumilus sp. nov., isolated from the gut of sea cucumber (Apostichopus japonicus).</title>
        <authorList>
            <person name="Wang F.-Q."/>
            <person name="Ren L.-H."/>
            <person name="Lin Y.-W."/>
            <person name="Sun G.-H."/>
            <person name="Du Z.-J."/>
            <person name="Zhao J.-X."/>
            <person name="Liu X.-J."/>
            <person name="Liu L.-J."/>
        </authorList>
    </citation>
    <scope>NUCLEOTIDE SEQUENCE [LARGE SCALE GENOMIC DNA]</scope>
    <source>
        <strain evidence="3 4">PLHSC7-2</strain>
    </source>
</reference>
<comment type="caution">
    <text evidence="3">The sequence shown here is derived from an EMBL/GenBank/DDBJ whole genome shotgun (WGS) entry which is preliminary data.</text>
</comment>
<dbReference type="OrthoDB" id="6313948at2"/>
<evidence type="ECO:0000313" key="4">
    <source>
        <dbReference type="Proteomes" id="UP000283255"/>
    </source>
</evidence>
<dbReference type="SUPFAM" id="SSF159594">
    <property type="entry name" value="XCC0632-like"/>
    <property type="match status" value="1"/>
</dbReference>
<gene>
    <name evidence="3" type="ORF">D1Z90_13250</name>
</gene>
<feature type="signal peptide" evidence="1">
    <location>
        <begin position="1"/>
        <end position="27"/>
    </location>
</feature>
<keyword evidence="1" id="KW-0732">Signal</keyword>
<dbReference type="RefSeq" id="WP_119911256.1">
    <property type="nucleotide sequence ID" value="NZ_QZCH01000017.1"/>
</dbReference>
<evidence type="ECO:0000313" key="3">
    <source>
        <dbReference type="EMBL" id="RJG42434.1"/>
    </source>
</evidence>
<protein>
    <submittedName>
        <fullName evidence="3">Membrane integrity-associated transporter subunit PqiC</fullName>
    </submittedName>
</protein>
<name>A0A418YD43_9GAMM</name>
<dbReference type="Pfam" id="PF03886">
    <property type="entry name" value="ABC_trans_aux"/>
    <property type="match status" value="1"/>
</dbReference>
<accession>A0A418YD43</accession>
<keyword evidence="4" id="KW-1185">Reference proteome</keyword>
<dbReference type="InterPro" id="IPR005586">
    <property type="entry name" value="ABC_trans_aux"/>
</dbReference>